<dbReference type="GO" id="GO:0006260">
    <property type="term" value="P:DNA replication"/>
    <property type="evidence" value="ECO:0007669"/>
    <property type="project" value="InterPro"/>
</dbReference>
<gene>
    <name evidence="1" type="ORF">F6R98_10175</name>
</gene>
<dbReference type="AlphaFoldDB" id="A0A5Q0BIJ7"/>
<evidence type="ECO:0000313" key="2">
    <source>
        <dbReference type="Proteomes" id="UP000325755"/>
    </source>
</evidence>
<reference evidence="1 2" key="1">
    <citation type="submission" date="2019-09" db="EMBL/GenBank/DDBJ databases">
        <title>Ecophysiology of the spiral-shaped methanotroph Methylospira mobilis as revealed by the complete genome sequence.</title>
        <authorList>
            <person name="Oshkin I.Y."/>
            <person name="Dedysh S.N."/>
            <person name="Miroshnikov K."/>
            <person name="Danilova O.V."/>
            <person name="Hakobyan A."/>
            <person name="Liesack W."/>
        </authorList>
    </citation>
    <scope>NUCLEOTIDE SEQUENCE [LARGE SCALE GENOMIC DNA]</scope>
    <source>
        <strain evidence="1 2">Shm1</strain>
    </source>
</reference>
<dbReference type="PANTHER" id="PTHR38767:SF1">
    <property type="entry name" value="DNA POLYMERASE III SUBUNIT CHI"/>
    <property type="match status" value="1"/>
</dbReference>
<dbReference type="InParanoid" id="A0A5Q0BIJ7"/>
<dbReference type="KEGG" id="mmob:F6R98_10175"/>
<dbReference type="SUPFAM" id="SSF102400">
    <property type="entry name" value="DNA polymerase III chi subunit"/>
    <property type="match status" value="1"/>
</dbReference>
<dbReference type="FunCoup" id="A0A5Q0BIJ7">
    <property type="interactions" value="121"/>
</dbReference>
<name>A0A5Q0BIJ7_9GAMM</name>
<dbReference type="PANTHER" id="PTHR38767">
    <property type="entry name" value="DNA POLYMERASE III SUBUNIT CHI"/>
    <property type="match status" value="1"/>
</dbReference>
<dbReference type="RefSeq" id="WP_153248921.1">
    <property type="nucleotide sequence ID" value="NZ_CP044205.1"/>
</dbReference>
<dbReference type="Proteomes" id="UP000325755">
    <property type="component" value="Chromosome"/>
</dbReference>
<dbReference type="GO" id="GO:0003677">
    <property type="term" value="F:DNA binding"/>
    <property type="evidence" value="ECO:0007669"/>
    <property type="project" value="InterPro"/>
</dbReference>
<keyword evidence="2" id="KW-1185">Reference proteome</keyword>
<organism evidence="1 2">
    <name type="scientific">Candidatus Methylospira mobilis</name>
    <dbReference type="NCBI Taxonomy" id="1808979"/>
    <lineage>
        <taxon>Bacteria</taxon>
        <taxon>Pseudomonadati</taxon>
        <taxon>Pseudomonadota</taxon>
        <taxon>Gammaproteobacteria</taxon>
        <taxon>Methylococcales</taxon>
        <taxon>Methylococcaceae</taxon>
        <taxon>Candidatus Methylospira</taxon>
    </lineage>
</organism>
<proteinExistence type="predicted"/>
<dbReference type="InterPro" id="IPR007459">
    <property type="entry name" value="DNA_pol3_chi"/>
</dbReference>
<sequence>MTRIDFYKLASGDPRQRRLLACRIVEKAWRTRIHIYVLAADLDEARALDDMLWTFRQGSFIPHAVLAEDGTATDGVSILIGVQTRPPPGYSELLVNMKLDHNGHVDAFERAIVVLNEDPRILRLGRQRYKEYREAGHQIETHFFDASGNAAVGPPPAQE</sequence>
<dbReference type="OrthoDB" id="5297568at2"/>
<dbReference type="InterPro" id="IPR036768">
    <property type="entry name" value="PolIII_chi_sf"/>
</dbReference>
<dbReference type="Gene3D" id="3.40.50.10110">
    <property type="entry name" value="DNA polymerase III subunit chi"/>
    <property type="match status" value="1"/>
</dbReference>
<evidence type="ECO:0000313" key="1">
    <source>
        <dbReference type="EMBL" id="QFY42932.1"/>
    </source>
</evidence>
<dbReference type="Pfam" id="PF04364">
    <property type="entry name" value="DNA_pol3_chi"/>
    <property type="match status" value="1"/>
</dbReference>
<dbReference type="GO" id="GO:0032298">
    <property type="term" value="P:positive regulation of DNA-templated DNA replication initiation"/>
    <property type="evidence" value="ECO:0007669"/>
    <property type="project" value="TreeGrafter"/>
</dbReference>
<dbReference type="GO" id="GO:0003887">
    <property type="term" value="F:DNA-directed DNA polymerase activity"/>
    <property type="evidence" value="ECO:0007669"/>
    <property type="project" value="InterPro"/>
</dbReference>
<dbReference type="EMBL" id="CP044205">
    <property type="protein sequence ID" value="QFY42932.1"/>
    <property type="molecule type" value="Genomic_DNA"/>
</dbReference>
<accession>A0A5Q0BIJ7</accession>
<protein>
    <submittedName>
        <fullName evidence="1">DNA polymerase III subunit chi</fullName>
    </submittedName>
</protein>